<dbReference type="RefSeq" id="WP_159762280.1">
    <property type="nucleotide sequence ID" value="NZ_WUUT01000001.1"/>
</dbReference>
<evidence type="ECO:0000313" key="1">
    <source>
        <dbReference type="EMBL" id="MXR50119.1"/>
    </source>
</evidence>
<dbReference type="AlphaFoldDB" id="A0A6B0TAA6"/>
<proteinExistence type="predicted"/>
<dbReference type="Pfam" id="PF23363">
    <property type="entry name" value="DUF7089"/>
    <property type="match status" value="1"/>
</dbReference>
<accession>A0A6B0TAA6</accession>
<comment type="caution">
    <text evidence="1">The sequence shown here is derived from an EMBL/GenBank/DDBJ whole genome shotgun (WGS) entry which is preliminary data.</text>
</comment>
<sequence length="259" mass="27622">MFSTRELSAAVEAVRDEHAPGALVLDCAHDFETVPPAQAEELGLLVDSLDPASYPAEWLPADAPEVLVTYASSDLTVGMPGDGGVAWTRQTEPPVVLCKPRLDGSPDSFVDFLIAEALVEVGLDEPEHMLGFFGAEYPNFADAVRPSLDPVGTYQLAVACYDAYLGLQTREIFAEWDGPLFEAWLDAGDRLSGRVEELPTAIATGELSVPEAAELACNAIKHAGELPAPFDALDASAYLDHGASYAVEWAERVAETISG</sequence>
<evidence type="ECO:0000313" key="2">
    <source>
        <dbReference type="Proteomes" id="UP000466535"/>
    </source>
</evidence>
<dbReference type="EMBL" id="WUUT01000001">
    <property type="protein sequence ID" value="MXR50119.1"/>
    <property type="molecule type" value="Genomic_DNA"/>
</dbReference>
<dbReference type="OrthoDB" id="198543at2157"/>
<reference evidence="1 2" key="1">
    <citation type="submission" date="2019-12" db="EMBL/GenBank/DDBJ databases">
        <title>Isolation and characterization of three novel carbon monoxide-oxidizing members of Halobacteria from salione crusts and soils.</title>
        <authorList>
            <person name="Myers M.R."/>
            <person name="King G.M."/>
        </authorList>
    </citation>
    <scope>NUCLEOTIDE SEQUENCE [LARGE SCALE GENOMIC DNA]</scope>
    <source>
        <strain evidence="1 2">WSH3</strain>
    </source>
</reference>
<dbReference type="InterPro" id="IPR055515">
    <property type="entry name" value="DUF7089"/>
</dbReference>
<protein>
    <submittedName>
        <fullName evidence="1">Uncharacterized protein</fullName>
    </submittedName>
</protein>
<name>A0A6B0TAA6_9EURY</name>
<organism evidence="1 2">
    <name type="scientific">Halovenus carboxidivorans</name>
    <dbReference type="NCBI Taxonomy" id="2692199"/>
    <lineage>
        <taxon>Archaea</taxon>
        <taxon>Methanobacteriati</taxon>
        <taxon>Methanobacteriota</taxon>
        <taxon>Stenosarchaea group</taxon>
        <taxon>Halobacteria</taxon>
        <taxon>Halobacteriales</taxon>
        <taxon>Haloarculaceae</taxon>
        <taxon>Halovenus</taxon>
    </lineage>
</organism>
<gene>
    <name evidence="1" type="ORF">GRX03_00650</name>
</gene>
<dbReference type="Proteomes" id="UP000466535">
    <property type="component" value="Unassembled WGS sequence"/>
</dbReference>
<keyword evidence="2" id="KW-1185">Reference proteome</keyword>